<proteinExistence type="predicted"/>
<sequence length="107" mass="12012">MMGIPSCGLEFPMCENFISFQNLEQIDLKVCALKSSVSFASPTVHCCDCRPMSEIIHLVGHCVFQGYGCVHLPTVATRIRSRSCHLTEGLSVNWHGMPWHGRRHLQV</sequence>
<evidence type="ECO:0000313" key="3">
    <source>
        <dbReference type="Proteomes" id="UP000006727"/>
    </source>
</evidence>
<dbReference type="EnsemblPlants" id="Pp3c4_14360V3.1">
    <property type="protein sequence ID" value="PAC:32919340.CDS.1"/>
    <property type="gene ID" value="Pp3c4_14360"/>
</dbReference>
<accession>A0A2K1KNE9</accession>
<evidence type="ECO:0000313" key="2">
    <source>
        <dbReference type="EnsemblPlants" id="PAC:32919340.CDS.1"/>
    </source>
</evidence>
<gene>
    <name evidence="1" type="ORF">PHYPA_006201</name>
</gene>
<dbReference type="EMBL" id="ABEU02000004">
    <property type="protein sequence ID" value="PNR55305.1"/>
    <property type="molecule type" value="Genomic_DNA"/>
</dbReference>
<dbReference type="Proteomes" id="UP000006727">
    <property type="component" value="Chromosome 4"/>
</dbReference>
<protein>
    <submittedName>
        <fullName evidence="1 2">Uncharacterized protein</fullName>
    </submittedName>
</protein>
<reference evidence="1 3" key="1">
    <citation type="journal article" date="2008" name="Science">
        <title>The Physcomitrella genome reveals evolutionary insights into the conquest of land by plants.</title>
        <authorList>
            <person name="Rensing S."/>
            <person name="Lang D."/>
            <person name="Zimmer A."/>
            <person name="Terry A."/>
            <person name="Salamov A."/>
            <person name="Shapiro H."/>
            <person name="Nishiyama T."/>
            <person name="Perroud P.-F."/>
            <person name="Lindquist E."/>
            <person name="Kamisugi Y."/>
            <person name="Tanahashi T."/>
            <person name="Sakakibara K."/>
            <person name="Fujita T."/>
            <person name="Oishi K."/>
            <person name="Shin-I T."/>
            <person name="Kuroki Y."/>
            <person name="Toyoda A."/>
            <person name="Suzuki Y."/>
            <person name="Hashimoto A."/>
            <person name="Yamaguchi K."/>
            <person name="Sugano A."/>
            <person name="Kohara Y."/>
            <person name="Fujiyama A."/>
            <person name="Anterola A."/>
            <person name="Aoki S."/>
            <person name="Ashton N."/>
            <person name="Barbazuk W.B."/>
            <person name="Barker E."/>
            <person name="Bennetzen J."/>
            <person name="Bezanilla M."/>
            <person name="Blankenship R."/>
            <person name="Cho S.H."/>
            <person name="Dutcher S."/>
            <person name="Estelle M."/>
            <person name="Fawcett J.A."/>
            <person name="Gundlach H."/>
            <person name="Hanada K."/>
            <person name="Heyl A."/>
            <person name="Hicks K.A."/>
            <person name="Hugh J."/>
            <person name="Lohr M."/>
            <person name="Mayer K."/>
            <person name="Melkozernov A."/>
            <person name="Murata T."/>
            <person name="Nelson D."/>
            <person name="Pils B."/>
            <person name="Prigge M."/>
            <person name="Reiss B."/>
            <person name="Renner T."/>
            <person name="Rombauts S."/>
            <person name="Rushton P."/>
            <person name="Sanderfoot A."/>
            <person name="Schween G."/>
            <person name="Shiu S.-H."/>
            <person name="Stueber K."/>
            <person name="Theodoulou F.L."/>
            <person name="Tu H."/>
            <person name="Van de Peer Y."/>
            <person name="Verrier P.J."/>
            <person name="Waters E."/>
            <person name="Wood A."/>
            <person name="Yang L."/>
            <person name="Cove D."/>
            <person name="Cuming A."/>
            <person name="Hasebe M."/>
            <person name="Lucas S."/>
            <person name="Mishler D.B."/>
            <person name="Reski R."/>
            <person name="Grigoriev I."/>
            <person name="Quatrano R.S."/>
            <person name="Boore J.L."/>
        </authorList>
    </citation>
    <scope>NUCLEOTIDE SEQUENCE [LARGE SCALE GENOMIC DNA]</scope>
    <source>
        <strain evidence="2 3">cv. Gransden 2004</strain>
    </source>
</reference>
<dbReference type="AlphaFoldDB" id="A0A2K1KNE9"/>
<evidence type="ECO:0000313" key="1">
    <source>
        <dbReference type="EMBL" id="PNR55305.1"/>
    </source>
</evidence>
<reference evidence="1 3" key="2">
    <citation type="journal article" date="2018" name="Plant J.">
        <title>The Physcomitrella patens chromosome-scale assembly reveals moss genome structure and evolution.</title>
        <authorList>
            <person name="Lang D."/>
            <person name="Ullrich K.K."/>
            <person name="Murat F."/>
            <person name="Fuchs J."/>
            <person name="Jenkins J."/>
            <person name="Haas F.B."/>
            <person name="Piednoel M."/>
            <person name="Gundlach H."/>
            <person name="Van Bel M."/>
            <person name="Meyberg R."/>
            <person name="Vives C."/>
            <person name="Morata J."/>
            <person name="Symeonidi A."/>
            <person name="Hiss M."/>
            <person name="Muchero W."/>
            <person name="Kamisugi Y."/>
            <person name="Saleh O."/>
            <person name="Blanc G."/>
            <person name="Decker E.L."/>
            <person name="van Gessel N."/>
            <person name="Grimwood J."/>
            <person name="Hayes R.D."/>
            <person name="Graham S.W."/>
            <person name="Gunter L.E."/>
            <person name="McDaniel S.F."/>
            <person name="Hoernstein S.N.W."/>
            <person name="Larsson A."/>
            <person name="Li F.W."/>
            <person name="Perroud P.F."/>
            <person name="Phillips J."/>
            <person name="Ranjan P."/>
            <person name="Rokshar D.S."/>
            <person name="Rothfels C.J."/>
            <person name="Schneider L."/>
            <person name="Shu S."/>
            <person name="Stevenson D.W."/>
            <person name="Thummler F."/>
            <person name="Tillich M."/>
            <person name="Villarreal Aguilar J.C."/>
            <person name="Widiez T."/>
            <person name="Wong G.K."/>
            <person name="Wymore A."/>
            <person name="Zhang Y."/>
            <person name="Zimmer A.D."/>
            <person name="Quatrano R.S."/>
            <person name="Mayer K.F.X."/>
            <person name="Goodstein D."/>
            <person name="Casacuberta J.M."/>
            <person name="Vandepoele K."/>
            <person name="Reski R."/>
            <person name="Cuming A.C."/>
            <person name="Tuskan G.A."/>
            <person name="Maumus F."/>
            <person name="Salse J."/>
            <person name="Schmutz J."/>
            <person name="Rensing S.A."/>
        </authorList>
    </citation>
    <scope>NUCLEOTIDE SEQUENCE [LARGE SCALE GENOMIC DNA]</scope>
    <source>
        <strain evidence="2 3">cv. Gransden 2004</strain>
    </source>
</reference>
<dbReference type="PaxDb" id="3218-PP1S219_31V6.1"/>
<name>A0A2K1KNE9_PHYPA</name>
<organism evidence="1">
    <name type="scientific">Physcomitrium patens</name>
    <name type="common">Spreading-leaved earth moss</name>
    <name type="synonym">Physcomitrella patens</name>
    <dbReference type="NCBI Taxonomy" id="3218"/>
    <lineage>
        <taxon>Eukaryota</taxon>
        <taxon>Viridiplantae</taxon>
        <taxon>Streptophyta</taxon>
        <taxon>Embryophyta</taxon>
        <taxon>Bryophyta</taxon>
        <taxon>Bryophytina</taxon>
        <taxon>Bryopsida</taxon>
        <taxon>Funariidae</taxon>
        <taxon>Funariales</taxon>
        <taxon>Funariaceae</taxon>
        <taxon>Physcomitrium</taxon>
    </lineage>
</organism>
<dbReference type="InParanoid" id="A0A2K1KNE9"/>
<keyword evidence="3" id="KW-1185">Reference proteome</keyword>
<dbReference type="Gramene" id="Pp3c4_14360V3.1">
    <property type="protein sequence ID" value="PAC:32919340.CDS.1"/>
    <property type="gene ID" value="Pp3c4_14360"/>
</dbReference>
<reference evidence="2" key="3">
    <citation type="submission" date="2020-12" db="UniProtKB">
        <authorList>
            <consortium name="EnsemblPlants"/>
        </authorList>
    </citation>
    <scope>IDENTIFICATION</scope>
</reference>